<dbReference type="InterPro" id="IPR050490">
    <property type="entry name" value="Bact_solute-bd_prot1"/>
</dbReference>
<sequence>MKKWASLSIVSMLLLSACGGNVQTAATDSGKKDTGGTEPKQTAQASSGEKKKLSFWYIETGQRKELIEATVQKFMQQNPDVEVEAVQIPNDAYKTKLSVAMGGGSPPDVFHSWGGGWLKQFVSANQVLDLTGKVNSDSYVPAAIGAATFNSKIYGAPLAMSVVPMFYNKEIFAKYQLQPPKTYDEFLAIIDKLKKENIIPIAMANKTKWPAAFYLMYFAEKLAGPQIFSEAFERTGRTFDDPAYVKAGEMIQDLVKRGAFNPGFNGLTYDTGQSRQLLYTGKAAMEMQTASYVNNVRNEAPDFEKKLGMFPFPEIPGGKGNISNVVGGVSPVFSVAAKSKYPDKAVELVKMLTSQELAQQFTDKTSAISAVKGVEYKDPFAIQLNDMLSKAGYLQTFYDQTLPPDLAELHKDTTQALFGETMTPAEAAKQMEAKAKEILKK</sequence>
<evidence type="ECO:0000256" key="1">
    <source>
        <dbReference type="SAM" id="MobiDB-lite"/>
    </source>
</evidence>
<reference evidence="4" key="1">
    <citation type="journal article" date="2019" name="Int. J. Syst. Evol. Microbiol.">
        <title>The Global Catalogue of Microorganisms (GCM) 10K type strain sequencing project: providing services to taxonomists for standard genome sequencing and annotation.</title>
        <authorList>
            <consortium name="The Broad Institute Genomics Platform"/>
            <consortium name="The Broad Institute Genome Sequencing Center for Infectious Disease"/>
            <person name="Wu L."/>
            <person name="Ma J."/>
        </authorList>
    </citation>
    <scope>NUCLEOTIDE SEQUENCE [LARGE SCALE GENOMIC DNA]</scope>
    <source>
        <strain evidence="4">KACC 11904</strain>
    </source>
</reference>
<dbReference type="PANTHER" id="PTHR43649">
    <property type="entry name" value="ARABINOSE-BINDING PROTEIN-RELATED"/>
    <property type="match status" value="1"/>
</dbReference>
<proteinExistence type="predicted"/>
<organism evidence="3 4">
    <name type="scientific">Paenibacillus aestuarii</name>
    <dbReference type="NCBI Taxonomy" id="516965"/>
    <lineage>
        <taxon>Bacteria</taxon>
        <taxon>Bacillati</taxon>
        <taxon>Bacillota</taxon>
        <taxon>Bacilli</taxon>
        <taxon>Bacillales</taxon>
        <taxon>Paenibacillaceae</taxon>
        <taxon>Paenibacillus</taxon>
    </lineage>
</organism>
<name>A0ABW0KD67_9BACL</name>
<accession>A0ABW0KD67</accession>
<dbReference type="InterPro" id="IPR006059">
    <property type="entry name" value="SBP"/>
</dbReference>
<feature type="chain" id="PRO_5045889000" evidence="2">
    <location>
        <begin position="23"/>
        <end position="441"/>
    </location>
</feature>
<evidence type="ECO:0000313" key="4">
    <source>
        <dbReference type="Proteomes" id="UP001596044"/>
    </source>
</evidence>
<dbReference type="PROSITE" id="PS51257">
    <property type="entry name" value="PROKAR_LIPOPROTEIN"/>
    <property type="match status" value="1"/>
</dbReference>
<evidence type="ECO:0000313" key="3">
    <source>
        <dbReference type="EMBL" id="MFC5451368.1"/>
    </source>
</evidence>
<dbReference type="Gene3D" id="3.40.190.10">
    <property type="entry name" value="Periplasmic binding protein-like II"/>
    <property type="match status" value="2"/>
</dbReference>
<dbReference type="RefSeq" id="WP_270880186.1">
    <property type="nucleotide sequence ID" value="NZ_JAQFVF010000030.1"/>
</dbReference>
<dbReference type="SUPFAM" id="SSF53850">
    <property type="entry name" value="Periplasmic binding protein-like II"/>
    <property type="match status" value="1"/>
</dbReference>
<evidence type="ECO:0000256" key="2">
    <source>
        <dbReference type="SAM" id="SignalP"/>
    </source>
</evidence>
<comment type="caution">
    <text evidence="3">The sequence shown here is derived from an EMBL/GenBank/DDBJ whole genome shotgun (WGS) entry which is preliminary data.</text>
</comment>
<keyword evidence="2" id="KW-0732">Signal</keyword>
<keyword evidence="4" id="KW-1185">Reference proteome</keyword>
<gene>
    <name evidence="3" type="ORF">ACFPOG_24325</name>
</gene>
<dbReference type="Pfam" id="PF01547">
    <property type="entry name" value="SBP_bac_1"/>
    <property type="match status" value="1"/>
</dbReference>
<feature type="region of interest" description="Disordered" evidence="1">
    <location>
        <begin position="24"/>
        <end position="47"/>
    </location>
</feature>
<feature type="signal peptide" evidence="2">
    <location>
        <begin position="1"/>
        <end position="22"/>
    </location>
</feature>
<dbReference type="EMBL" id="JBHSMJ010000032">
    <property type="protein sequence ID" value="MFC5451368.1"/>
    <property type="molecule type" value="Genomic_DNA"/>
</dbReference>
<dbReference type="Proteomes" id="UP001596044">
    <property type="component" value="Unassembled WGS sequence"/>
</dbReference>
<protein>
    <submittedName>
        <fullName evidence="3">Extracellular solute-binding protein</fullName>
    </submittedName>
</protein>